<dbReference type="PANTHER" id="PTHR30024">
    <property type="entry name" value="ALIPHATIC SULFONATES-BINDING PROTEIN-RELATED"/>
    <property type="match status" value="1"/>
</dbReference>
<organism evidence="8 9">
    <name type="scientific">Robbsia betulipollinis</name>
    <dbReference type="NCBI Taxonomy" id="2981849"/>
    <lineage>
        <taxon>Bacteria</taxon>
        <taxon>Pseudomonadati</taxon>
        <taxon>Pseudomonadota</taxon>
        <taxon>Betaproteobacteria</taxon>
        <taxon>Burkholderiales</taxon>
        <taxon>Burkholderiaceae</taxon>
        <taxon>Robbsia</taxon>
    </lineage>
</organism>
<dbReference type="Proteomes" id="UP001082899">
    <property type="component" value="Unassembled WGS sequence"/>
</dbReference>
<evidence type="ECO:0000256" key="5">
    <source>
        <dbReference type="ARBA" id="ARBA00022729"/>
    </source>
</evidence>
<dbReference type="Pfam" id="PF13379">
    <property type="entry name" value="NMT1_2"/>
    <property type="match status" value="1"/>
</dbReference>
<keyword evidence="2" id="KW-0813">Transport</keyword>
<reference evidence="8" key="1">
    <citation type="submission" date="2022-11" db="EMBL/GenBank/DDBJ databases">
        <title>Robbsia betulipollinis sp. nov., isolated from pollen of birch (Betula pendula).</title>
        <authorList>
            <person name="Shi H."/>
            <person name="Ambika Manirajan B."/>
            <person name="Ratering S."/>
            <person name="Geissler-Plaum R."/>
            <person name="Schnell S."/>
        </authorList>
    </citation>
    <scope>NUCLEOTIDE SEQUENCE</scope>
    <source>
        <strain evidence="8">Bb-Pol-6</strain>
    </source>
</reference>
<protein>
    <submittedName>
        <fullName evidence="8">CmpA/NrtA family ABC transporter substrate-binding protein</fullName>
    </submittedName>
</protein>
<gene>
    <name evidence="8" type="ORF">OVY01_18925</name>
</gene>
<feature type="compositionally biased region" description="Low complexity" evidence="7">
    <location>
        <begin position="13"/>
        <end position="24"/>
    </location>
</feature>
<evidence type="ECO:0000256" key="2">
    <source>
        <dbReference type="ARBA" id="ARBA00022448"/>
    </source>
</evidence>
<evidence type="ECO:0000313" key="8">
    <source>
        <dbReference type="EMBL" id="MCY0389224.1"/>
    </source>
</evidence>
<feature type="region of interest" description="Disordered" evidence="7">
    <location>
        <begin position="1"/>
        <end position="27"/>
    </location>
</feature>
<dbReference type="SUPFAM" id="SSF53850">
    <property type="entry name" value="Periplasmic binding protein-like II"/>
    <property type="match status" value="1"/>
</dbReference>
<evidence type="ECO:0000256" key="1">
    <source>
        <dbReference type="ARBA" id="ARBA00004308"/>
    </source>
</evidence>
<dbReference type="PANTHER" id="PTHR30024:SF7">
    <property type="entry name" value="NITRATE_NITRITE BINDING PROTEIN NRTA"/>
    <property type="match status" value="1"/>
</dbReference>
<accession>A0ABT3ZRP3</accession>
<evidence type="ECO:0000313" key="9">
    <source>
        <dbReference type="Proteomes" id="UP001082899"/>
    </source>
</evidence>
<keyword evidence="5" id="KW-0732">Signal</keyword>
<dbReference type="CDD" id="cd13553">
    <property type="entry name" value="PBP2_NrtA_CpmA_like"/>
    <property type="match status" value="1"/>
</dbReference>
<evidence type="ECO:0000256" key="3">
    <source>
        <dbReference type="ARBA" id="ARBA00022475"/>
    </source>
</evidence>
<comment type="subcellular location">
    <subcellularLocation>
        <location evidence="1">Endomembrane system</location>
    </subcellularLocation>
</comment>
<keyword evidence="6" id="KW-0472">Membrane</keyword>
<keyword evidence="4" id="KW-0997">Cell inner membrane</keyword>
<sequence length="422" mass="44568">MTDLPDAPDSSNARAVPAVPAAHASGSDAPEKRVLRVGFVPLSDCAPLVLAVERGLDRRHGIEIELCRQPSWAAVRDKLLSGELDAAHALAGLPIGVELGIGGPRHPMAVLMTLNQNGQAITLSRALAARWTASGGVGEAGALARALHAGARPGPDGRPVFAHTFPTGTHAMWLYYWLAAQGIDPLRAIDSVVIPPQQMAASMGIGELDGFCAGEPWSAQAEAGGAGVTVATTDAVWPDHPEKVVATTRRFVDTHPHAARALVTALLDACRRLDAPAERRVAAELLARPGWIDAPYALIAGRLCGDYRHTAGGVTAGVAPPRWPALHVARPLRFFGDGAVNFPYVSDAVWFMTQYRRWGMLSVPCDYAAVAATLCRTALYREAAGRLGVATPARDARASVLMDGRRWDGSAPWDWDGSGAPA</sequence>
<name>A0ABT3ZRP3_9BURK</name>
<proteinExistence type="predicted"/>
<evidence type="ECO:0000256" key="7">
    <source>
        <dbReference type="SAM" id="MobiDB-lite"/>
    </source>
</evidence>
<dbReference type="Gene3D" id="3.40.190.10">
    <property type="entry name" value="Periplasmic binding protein-like II"/>
    <property type="match status" value="2"/>
</dbReference>
<comment type="caution">
    <text evidence="8">The sequence shown here is derived from an EMBL/GenBank/DDBJ whole genome shotgun (WGS) entry which is preliminary data.</text>
</comment>
<dbReference type="InterPro" id="IPR044527">
    <property type="entry name" value="NrtA/CpmA_ABC-bd_dom"/>
</dbReference>
<dbReference type="EMBL" id="JAPMXC010000010">
    <property type="protein sequence ID" value="MCY0389224.1"/>
    <property type="molecule type" value="Genomic_DNA"/>
</dbReference>
<evidence type="ECO:0000256" key="4">
    <source>
        <dbReference type="ARBA" id="ARBA00022519"/>
    </source>
</evidence>
<evidence type="ECO:0000256" key="6">
    <source>
        <dbReference type="ARBA" id="ARBA00023136"/>
    </source>
</evidence>
<keyword evidence="9" id="KW-1185">Reference proteome</keyword>
<dbReference type="RefSeq" id="WP_267849127.1">
    <property type="nucleotide sequence ID" value="NZ_JAPMXC010000010.1"/>
</dbReference>
<keyword evidence="3" id="KW-1003">Cell membrane</keyword>